<comment type="caution">
    <text evidence="2">The sequence shown here is derived from an EMBL/GenBank/DDBJ whole genome shotgun (WGS) entry which is preliminary data.</text>
</comment>
<evidence type="ECO:0000313" key="3">
    <source>
        <dbReference type="Proteomes" id="UP000692954"/>
    </source>
</evidence>
<dbReference type="GO" id="GO:0004672">
    <property type="term" value="F:protein kinase activity"/>
    <property type="evidence" value="ECO:0007669"/>
    <property type="project" value="InterPro"/>
</dbReference>
<protein>
    <recommendedName>
        <fullName evidence="1">Protein kinase domain-containing protein</fullName>
    </recommendedName>
</protein>
<sequence>MIQSQNNQTIIITQSILDDSSEFWIKRPQALLQFQFQDNLQVVNRNRLIMKTLFLGDHYIKYGEEQYLDVRNVFLEILYHPRTQQTGFRLSKNGEKLDVYGEVQNWVEVLKKYAIQSNLSQKYKILKKIGEGCQFQVFKIKHKITGFLYAVRIYDKVKLKSSNYLLELIKKQVTIMRQVDHKNLIKFYEMFESSNHLYLIQELLEGGTLDDKISQTYFNQEQIIFIVKQTLNGLQELHKKGFIHGDVTLKSIAFKNQQELDSLCLIHFSKVILIHVARNNNKKILSSRPSLKHDKNQISDLQQLGIILIKLLTGYQFNQYNIPNCMDDIKSLLNFQQVDKELEELLKQLLLTDFETQISETNTPLELLKSDIFKKQLEPKNFILKYQALNEKTSLTHLDDDSLDVKSRVHTLPFIENRQSSSRSLSQRKPNITPHRMSKLHKFEKVLKPPSQTLEKRSSNLYQLPRMSILPKMKQKIQ</sequence>
<gene>
    <name evidence="2" type="ORF">PSON_ATCC_30995.1.T0140072</name>
</gene>
<dbReference type="OrthoDB" id="5979581at2759"/>
<feature type="domain" description="Protein kinase" evidence="1">
    <location>
        <begin position="123"/>
        <end position="373"/>
    </location>
</feature>
<dbReference type="InterPro" id="IPR000719">
    <property type="entry name" value="Prot_kinase_dom"/>
</dbReference>
<dbReference type="EMBL" id="CAJJDN010000014">
    <property type="protein sequence ID" value="CAD8060091.1"/>
    <property type="molecule type" value="Genomic_DNA"/>
</dbReference>
<dbReference type="Pfam" id="PF00069">
    <property type="entry name" value="Pkinase"/>
    <property type="match status" value="1"/>
</dbReference>
<dbReference type="GO" id="GO:0005524">
    <property type="term" value="F:ATP binding"/>
    <property type="evidence" value="ECO:0007669"/>
    <property type="project" value="InterPro"/>
</dbReference>
<keyword evidence="3" id="KW-1185">Reference proteome</keyword>
<dbReference type="PROSITE" id="PS50011">
    <property type="entry name" value="PROTEIN_KINASE_DOM"/>
    <property type="match status" value="1"/>
</dbReference>
<accession>A0A8S1KZZ3</accession>
<evidence type="ECO:0000313" key="2">
    <source>
        <dbReference type="EMBL" id="CAD8060091.1"/>
    </source>
</evidence>
<dbReference type="AlphaFoldDB" id="A0A8S1KZZ3"/>
<proteinExistence type="predicted"/>
<reference evidence="2" key="1">
    <citation type="submission" date="2021-01" db="EMBL/GenBank/DDBJ databases">
        <authorList>
            <consortium name="Genoscope - CEA"/>
            <person name="William W."/>
        </authorList>
    </citation>
    <scope>NUCLEOTIDE SEQUENCE</scope>
</reference>
<dbReference type="SMART" id="SM00220">
    <property type="entry name" value="S_TKc"/>
    <property type="match status" value="1"/>
</dbReference>
<dbReference type="PANTHER" id="PTHR24347">
    <property type="entry name" value="SERINE/THREONINE-PROTEIN KINASE"/>
    <property type="match status" value="1"/>
</dbReference>
<name>A0A8S1KZZ3_9CILI</name>
<evidence type="ECO:0000259" key="1">
    <source>
        <dbReference type="PROSITE" id="PS50011"/>
    </source>
</evidence>
<organism evidence="2 3">
    <name type="scientific">Paramecium sonneborni</name>
    <dbReference type="NCBI Taxonomy" id="65129"/>
    <lineage>
        <taxon>Eukaryota</taxon>
        <taxon>Sar</taxon>
        <taxon>Alveolata</taxon>
        <taxon>Ciliophora</taxon>
        <taxon>Intramacronucleata</taxon>
        <taxon>Oligohymenophorea</taxon>
        <taxon>Peniculida</taxon>
        <taxon>Parameciidae</taxon>
        <taxon>Paramecium</taxon>
    </lineage>
</organism>
<dbReference type="FunFam" id="3.30.200.20:FF:000683">
    <property type="entry name" value="Uncharacterized protein"/>
    <property type="match status" value="1"/>
</dbReference>
<dbReference type="Proteomes" id="UP000692954">
    <property type="component" value="Unassembled WGS sequence"/>
</dbReference>